<reference evidence="2" key="2">
    <citation type="submission" date="2020-09" db="EMBL/GenBank/DDBJ databases">
        <authorList>
            <person name="Sun Q."/>
            <person name="Ohkuma M."/>
        </authorList>
    </citation>
    <scope>NUCLEOTIDE SEQUENCE</scope>
    <source>
        <strain evidence="2">JCM 12862</strain>
    </source>
</reference>
<name>A0A8J3BNS7_9FLAO</name>
<feature type="region of interest" description="Disordered" evidence="1">
    <location>
        <begin position="68"/>
        <end position="87"/>
    </location>
</feature>
<protein>
    <recommendedName>
        <fullName evidence="4">Gliding motility-associated-like protein</fullName>
    </recommendedName>
</protein>
<gene>
    <name evidence="2" type="ORF">GCM10007962_18310</name>
</gene>
<proteinExistence type="predicted"/>
<accession>A0A8J3BNS7</accession>
<sequence length="1599" mass="175231">MFSQQQISVDSSVPLDQLVLNNLVKGCVEISNIKSSVNGSSYGLASYGYFNKANSNFPFQDGVMLSTGNAESGGNSPRTPTLSEGSTIWGTDPDLETALGITNTLNATSIEFDLVSTSNLVQFNYLLASEEYFGINPCQFSDGFVFLIKPTASAGPYQNIAVVPGTSTPVSTNSIHDEIFGICPAQNDQYFDGYQLGDTNYNGRTVPLIATASIVPYVQYHIKLIIADYSDLQYDSAVFIEGISFDNLDLGPDIVTCLNSATLNADIQNPQASYSWFLNNNPISGASSPKLNVTQDGTYRVEISVPLNSKICTQEDEIQVTLNSEPPVSPISDFEMCDDLSGDVTEIFDLQNKNAEILGLLPTGNYNLKYYYTEANARNDVNAIAAPIPNTANPQQVYVAIENTDTGCFSYAPFNLIVNLIPNITPPTPLKVCDNDATPNGITDINLTEKDSEITGGDTNLSVSYHFTQADALSGNSPIISPYVNASSPNSQSFFVRVVNTQTGCFNTTTLDVNIINSPIVNTDTQFIDACDPDHDGTATFDLTEVIPSVLNGLPASGVTITFHTTYEDAESGSNAIANETNYQNINPDVQTVFIRVEDNNTGCPSIVPIEIHTNLLLTGTDVGDFALCDDAGNDGKADFYLNSITTYIANDLPDLTVTYYEDETDLLNNNTANALDPSVPYTATSPQLLYIKIRDTISNCEENAEIKLLVNPILLFQPVEPIKYCDSDEDGIVDVDLHSLDDTVTSGNTNFEVHYFLTEQNAIDNSNELTPLYPVSGTQTFWARIENIDSGCHTENKFEITVVPAPAIAQPSPFIICDDDQDGFSTINLDTKIDEIVTDRTGLNFSFFTSLTDAETNTNAIATPNAYNSNTQNIFVRVENNLSECFNIATLNVIVSTQPVFPNISDYEICEDDGDGKADFLFSDKDNEILNGQAGKEVLYFEDSSHTVPIDKNTLYQNISSPQTIYVRVQNTIDPSCYGDTSFTILVSSNPDYNTAFSDYLICDDSSNDGKNVFNLNDKIAEISQGASVPLDITFYSSIQNAENKTNPLPLQYTNSTNPETIYVRIEGNNSICYVIEELGINIIAAPDVSQADPFTQCDTDYDGKTSFNLNDANFQLLDRVTTDLSISYFEDINDVEDPSKEIADPGNYTNINNPQTVYIKVTNTLTGCYTIVPLDLIVNLPIPTNTIGTIEICDNDTNTYDLSQVNSMIVNDPNTAIISYHNSLIEAENNSNPLPDIFNYINSFNTFFARVEDPVTGCIIIQSFNLQINPNPVAMTPPNLEDCDDDYDGFLTFDLSQQKNAIIGAENPNDFSVSYYTSVDDAVNKINALNYTHAAYDGEVIYARMENNVTGCFDTTSFTTIVNPLPIININDIVPLCANDLPLIVDASTGNLNDTYVWSTGETTPQIQIQPQDLGDYWVTVTTPNNCEATKAFTVIESEEATINFTTTVDFADPNSITVDISGIGDYVYILDGGTPQTSNVFNNVTFGLHTVTIRDLNGCQDVSKNVVVIDYPKFVTPNNDGNFDTWQIVGIEEIPGTVTYIYDRYGKLLKTLPSYSIGWDGTFNGQNMPADDYWFVAKVKKDGLDFEVKGHFALKR</sequence>
<organism evidence="2 3">
    <name type="scientific">Yeosuana aromativorans</name>
    <dbReference type="NCBI Taxonomy" id="288019"/>
    <lineage>
        <taxon>Bacteria</taxon>
        <taxon>Pseudomonadati</taxon>
        <taxon>Bacteroidota</taxon>
        <taxon>Flavobacteriia</taxon>
        <taxon>Flavobacteriales</taxon>
        <taxon>Flavobacteriaceae</taxon>
        <taxon>Yeosuana</taxon>
    </lineage>
</organism>
<comment type="caution">
    <text evidence="2">The sequence shown here is derived from an EMBL/GenBank/DDBJ whole genome shotgun (WGS) entry which is preliminary data.</text>
</comment>
<dbReference type="InterPro" id="IPR026341">
    <property type="entry name" value="T9SS_type_B"/>
</dbReference>
<dbReference type="EMBL" id="BMNR01000004">
    <property type="protein sequence ID" value="GGK24417.1"/>
    <property type="molecule type" value="Genomic_DNA"/>
</dbReference>
<evidence type="ECO:0000256" key="1">
    <source>
        <dbReference type="SAM" id="MobiDB-lite"/>
    </source>
</evidence>
<dbReference type="NCBIfam" id="TIGR04131">
    <property type="entry name" value="Bac_Flav_CTERM"/>
    <property type="match status" value="1"/>
</dbReference>
<dbReference type="Pfam" id="PF13585">
    <property type="entry name" value="CHU_C"/>
    <property type="match status" value="1"/>
</dbReference>
<evidence type="ECO:0008006" key="4">
    <source>
        <dbReference type="Google" id="ProtNLM"/>
    </source>
</evidence>
<evidence type="ECO:0000313" key="3">
    <source>
        <dbReference type="Proteomes" id="UP000612329"/>
    </source>
</evidence>
<dbReference type="InterPro" id="IPR049804">
    <property type="entry name" value="Choice_anch_L"/>
</dbReference>
<dbReference type="NCBIfam" id="NF038133">
    <property type="entry name" value="choice_anch_L"/>
    <property type="match status" value="1"/>
</dbReference>
<dbReference type="Proteomes" id="UP000612329">
    <property type="component" value="Unassembled WGS sequence"/>
</dbReference>
<keyword evidence="3" id="KW-1185">Reference proteome</keyword>
<reference evidence="2" key="1">
    <citation type="journal article" date="2014" name="Int. J. Syst. Evol. Microbiol.">
        <title>Complete genome sequence of Corynebacterium casei LMG S-19264T (=DSM 44701T), isolated from a smear-ripened cheese.</title>
        <authorList>
            <consortium name="US DOE Joint Genome Institute (JGI-PGF)"/>
            <person name="Walter F."/>
            <person name="Albersmeier A."/>
            <person name="Kalinowski J."/>
            <person name="Ruckert C."/>
        </authorList>
    </citation>
    <scope>NUCLEOTIDE SEQUENCE</scope>
    <source>
        <strain evidence="2">JCM 12862</strain>
    </source>
</reference>
<evidence type="ECO:0000313" key="2">
    <source>
        <dbReference type="EMBL" id="GGK24417.1"/>
    </source>
</evidence>